<evidence type="ECO:0000313" key="2">
    <source>
        <dbReference type="EMBL" id="HIX19042.1"/>
    </source>
</evidence>
<evidence type="ECO:0000313" key="3">
    <source>
        <dbReference type="Proteomes" id="UP000823964"/>
    </source>
</evidence>
<dbReference type="Proteomes" id="UP000823964">
    <property type="component" value="Unassembled WGS sequence"/>
</dbReference>
<reference evidence="2" key="2">
    <citation type="submission" date="2021-04" db="EMBL/GenBank/DDBJ databases">
        <authorList>
            <person name="Gilroy R."/>
        </authorList>
    </citation>
    <scope>NUCLEOTIDE SEQUENCE</scope>
    <source>
        <strain evidence="2">14975</strain>
    </source>
</reference>
<protein>
    <submittedName>
        <fullName evidence="2">Uncharacterized protein</fullName>
    </submittedName>
</protein>
<sequence>MEVFSWQDKDADGNKVIYEASYFGGWWQLASAPKVGRAQKDEVSFTPAEFTEDTWAALRDLLWRKYQRRRVSWDMVQHVDDIIAGKARNERRDRRGHQGAERHDR</sequence>
<organism evidence="2 3">
    <name type="scientific">Candidatus Akkermansia intestinigallinarum</name>
    <dbReference type="NCBI Taxonomy" id="2838431"/>
    <lineage>
        <taxon>Bacteria</taxon>
        <taxon>Pseudomonadati</taxon>
        <taxon>Verrucomicrobiota</taxon>
        <taxon>Verrucomicrobiia</taxon>
        <taxon>Verrucomicrobiales</taxon>
        <taxon>Akkermansiaceae</taxon>
        <taxon>Akkermansia</taxon>
    </lineage>
</organism>
<evidence type="ECO:0000256" key="1">
    <source>
        <dbReference type="SAM" id="MobiDB-lite"/>
    </source>
</evidence>
<feature type="region of interest" description="Disordered" evidence="1">
    <location>
        <begin position="86"/>
        <end position="105"/>
    </location>
</feature>
<gene>
    <name evidence="2" type="ORF">H9862_00390</name>
</gene>
<proteinExistence type="predicted"/>
<dbReference type="AlphaFoldDB" id="A0A9D2AGG4"/>
<accession>A0A9D2AGG4</accession>
<comment type="caution">
    <text evidence="2">The sequence shown here is derived from an EMBL/GenBank/DDBJ whole genome shotgun (WGS) entry which is preliminary data.</text>
</comment>
<reference evidence="2" key="1">
    <citation type="journal article" date="2021" name="PeerJ">
        <title>Extensive microbial diversity within the chicken gut microbiome revealed by metagenomics and culture.</title>
        <authorList>
            <person name="Gilroy R."/>
            <person name="Ravi A."/>
            <person name="Getino M."/>
            <person name="Pursley I."/>
            <person name="Horton D.L."/>
            <person name="Alikhan N.F."/>
            <person name="Baker D."/>
            <person name="Gharbi K."/>
            <person name="Hall N."/>
            <person name="Watson M."/>
            <person name="Adriaenssens E.M."/>
            <person name="Foster-Nyarko E."/>
            <person name="Jarju S."/>
            <person name="Secka A."/>
            <person name="Antonio M."/>
            <person name="Oren A."/>
            <person name="Chaudhuri R.R."/>
            <person name="La Ragione R."/>
            <person name="Hildebrand F."/>
            <person name="Pallen M.J."/>
        </authorList>
    </citation>
    <scope>NUCLEOTIDE SEQUENCE</scope>
    <source>
        <strain evidence="2">14975</strain>
    </source>
</reference>
<name>A0A9D2AGG4_9BACT</name>
<dbReference type="EMBL" id="DXFQ01000006">
    <property type="protein sequence ID" value="HIX19042.1"/>
    <property type="molecule type" value="Genomic_DNA"/>
</dbReference>